<evidence type="ECO:0000256" key="1">
    <source>
        <dbReference type="SAM" id="MobiDB-lite"/>
    </source>
</evidence>
<reference evidence="2 3" key="1">
    <citation type="submission" date="2016-09" db="EMBL/GenBank/DDBJ databases">
        <title>The draft genome of Dichanthelium oligosanthes: A C3 panicoid grass species.</title>
        <authorList>
            <person name="Studer A.J."/>
            <person name="Schnable J.C."/>
            <person name="Brutnell T.P."/>
        </authorList>
    </citation>
    <scope>NUCLEOTIDE SEQUENCE [LARGE SCALE GENOMIC DNA]</scope>
    <source>
        <strain evidence="3">cv. Kellogg 1175</strain>
        <tissue evidence="2">Leaf</tissue>
    </source>
</reference>
<evidence type="ECO:0000313" key="3">
    <source>
        <dbReference type="Proteomes" id="UP000095767"/>
    </source>
</evidence>
<organism evidence="2 3">
    <name type="scientific">Dichanthelium oligosanthes</name>
    <dbReference type="NCBI Taxonomy" id="888268"/>
    <lineage>
        <taxon>Eukaryota</taxon>
        <taxon>Viridiplantae</taxon>
        <taxon>Streptophyta</taxon>
        <taxon>Embryophyta</taxon>
        <taxon>Tracheophyta</taxon>
        <taxon>Spermatophyta</taxon>
        <taxon>Magnoliopsida</taxon>
        <taxon>Liliopsida</taxon>
        <taxon>Poales</taxon>
        <taxon>Poaceae</taxon>
        <taxon>PACMAD clade</taxon>
        <taxon>Panicoideae</taxon>
        <taxon>Panicodae</taxon>
        <taxon>Paniceae</taxon>
        <taxon>Dichantheliinae</taxon>
        <taxon>Dichanthelium</taxon>
    </lineage>
</organism>
<protein>
    <recommendedName>
        <fullName evidence="4">DUF632 domain-containing protein</fullName>
    </recommendedName>
</protein>
<evidence type="ECO:0000313" key="2">
    <source>
        <dbReference type="EMBL" id="OEL33145.1"/>
    </source>
</evidence>
<gene>
    <name evidence="2" type="ORF">BAE44_0005836</name>
</gene>
<comment type="caution">
    <text evidence="2">The sequence shown here is derived from an EMBL/GenBank/DDBJ whole genome shotgun (WGS) entry which is preliminary data.</text>
</comment>
<dbReference type="OrthoDB" id="682249at2759"/>
<proteinExistence type="predicted"/>
<evidence type="ECO:0008006" key="4">
    <source>
        <dbReference type="Google" id="ProtNLM"/>
    </source>
</evidence>
<accession>A0A1E5W742</accession>
<keyword evidence="3" id="KW-1185">Reference proteome</keyword>
<dbReference type="Proteomes" id="UP000095767">
    <property type="component" value="Unassembled WGS sequence"/>
</dbReference>
<sequence length="169" mass="18434">MLTGNLRQVPRGQPPQDSSGEVSRLIALHAAAGHVFARCAARARRTGQLQGDDDHDDAGALLRVWDGHRAEAVRHADEAMRSLRSATTDIAAVLQVVSVVYRRPAESPPRVAWASEAEQFLRPAAGEVAAALDAVRRMRHPLVLEFFDAWAVLISCEARLTEGSKQPTR</sequence>
<dbReference type="AlphaFoldDB" id="A0A1E5W742"/>
<dbReference type="EMBL" id="LWDX02019742">
    <property type="protein sequence ID" value="OEL33145.1"/>
    <property type="molecule type" value="Genomic_DNA"/>
</dbReference>
<feature type="region of interest" description="Disordered" evidence="1">
    <location>
        <begin position="1"/>
        <end position="22"/>
    </location>
</feature>
<name>A0A1E5W742_9POAL</name>